<feature type="compositionally biased region" description="Polar residues" evidence="1">
    <location>
        <begin position="63"/>
        <end position="72"/>
    </location>
</feature>
<evidence type="ECO:0000256" key="1">
    <source>
        <dbReference type="SAM" id="MobiDB-lite"/>
    </source>
</evidence>
<protein>
    <submittedName>
        <fullName evidence="2">Uncharacterized protein</fullName>
    </submittedName>
</protein>
<sequence length="72" mass="7774">MNDNAINPVAPSGALVRNAPSRILVSKQLKSYSAFTSEQALAALTPHRFGCPTPRRALEEMTSEPQSPIQIP</sequence>
<keyword evidence="3" id="KW-1185">Reference proteome</keyword>
<dbReference type="EMBL" id="RDSM01000007">
    <property type="protein sequence ID" value="RXH53831.1"/>
    <property type="molecule type" value="Genomic_DNA"/>
</dbReference>
<evidence type="ECO:0000313" key="2">
    <source>
        <dbReference type="EMBL" id="RXH53831.1"/>
    </source>
</evidence>
<reference evidence="3" key="2">
    <citation type="submission" date="2019-02" db="EMBL/GenBank/DDBJ databases">
        <title>Granulicella sibirica sp. nov., a psychrotolerant acidobacterium isolated from an organic soil layer in forested tundra, West Siberia.</title>
        <authorList>
            <person name="Oshkin I.Y."/>
            <person name="Kulichevskaya I.S."/>
            <person name="Rijpstra W.I.C."/>
            <person name="Sinninghe Damste J.S."/>
            <person name="Rakitin A.L."/>
            <person name="Ravin N.V."/>
            <person name="Dedysh S.N."/>
        </authorList>
    </citation>
    <scope>NUCLEOTIDE SEQUENCE [LARGE SCALE GENOMIC DNA]</scope>
    <source>
        <strain evidence="3">AF10</strain>
    </source>
</reference>
<evidence type="ECO:0000313" key="3">
    <source>
        <dbReference type="Proteomes" id="UP000289437"/>
    </source>
</evidence>
<gene>
    <name evidence="2" type="ORF">GRAN_5169</name>
</gene>
<reference evidence="2 3" key="1">
    <citation type="submission" date="2018-11" db="EMBL/GenBank/DDBJ databases">
        <authorList>
            <person name="Mardanov A.V."/>
            <person name="Ravin N.V."/>
            <person name="Dedysh S.N."/>
        </authorList>
    </citation>
    <scope>NUCLEOTIDE SEQUENCE [LARGE SCALE GENOMIC DNA]</scope>
    <source>
        <strain evidence="2 3">AF10</strain>
    </source>
</reference>
<organism evidence="2 3">
    <name type="scientific">Granulicella sibirica</name>
    <dbReference type="NCBI Taxonomy" id="2479048"/>
    <lineage>
        <taxon>Bacteria</taxon>
        <taxon>Pseudomonadati</taxon>
        <taxon>Acidobacteriota</taxon>
        <taxon>Terriglobia</taxon>
        <taxon>Terriglobales</taxon>
        <taxon>Acidobacteriaceae</taxon>
        <taxon>Granulicella</taxon>
    </lineage>
</organism>
<proteinExistence type="predicted"/>
<feature type="region of interest" description="Disordered" evidence="1">
    <location>
        <begin position="47"/>
        <end position="72"/>
    </location>
</feature>
<dbReference type="AlphaFoldDB" id="A0A4Q0SXE6"/>
<comment type="caution">
    <text evidence="2">The sequence shown here is derived from an EMBL/GenBank/DDBJ whole genome shotgun (WGS) entry which is preliminary data.</text>
</comment>
<name>A0A4Q0SXE6_9BACT</name>
<accession>A0A4Q0SXE6</accession>
<dbReference type="Proteomes" id="UP000289437">
    <property type="component" value="Unassembled WGS sequence"/>
</dbReference>